<keyword evidence="11" id="KW-1185">Reference proteome</keyword>
<evidence type="ECO:0000313" key="11">
    <source>
        <dbReference type="Proteomes" id="UP000694428"/>
    </source>
</evidence>
<keyword evidence="6" id="KW-0479">Metal-binding</keyword>
<feature type="domain" description="Poly A polymerase head" evidence="9">
    <location>
        <begin position="57"/>
        <end position="116"/>
    </location>
</feature>
<keyword evidence="4" id="KW-0819">tRNA processing</keyword>
<keyword evidence="5" id="KW-0548">Nucleotidyltransferase</keyword>
<dbReference type="InterPro" id="IPR043519">
    <property type="entry name" value="NT_sf"/>
</dbReference>
<dbReference type="Pfam" id="PF01743">
    <property type="entry name" value="PolyA_pol"/>
    <property type="match status" value="1"/>
</dbReference>
<comment type="cofactor">
    <cofactor evidence="1">
        <name>Mg(2+)</name>
        <dbReference type="ChEBI" id="CHEBI:18420"/>
    </cofactor>
</comment>
<evidence type="ECO:0000256" key="7">
    <source>
        <dbReference type="ARBA" id="ARBA00022842"/>
    </source>
</evidence>
<evidence type="ECO:0000256" key="2">
    <source>
        <dbReference type="ARBA" id="ARBA00007265"/>
    </source>
</evidence>
<dbReference type="SUPFAM" id="SSF81301">
    <property type="entry name" value="Nucleotidyltransferase"/>
    <property type="match status" value="1"/>
</dbReference>
<organism evidence="10 11">
    <name type="scientific">Pavo cristatus</name>
    <name type="common">Indian peafowl</name>
    <name type="synonym">Blue peafowl</name>
    <dbReference type="NCBI Taxonomy" id="9049"/>
    <lineage>
        <taxon>Eukaryota</taxon>
        <taxon>Metazoa</taxon>
        <taxon>Chordata</taxon>
        <taxon>Craniata</taxon>
        <taxon>Vertebrata</taxon>
        <taxon>Euteleostomi</taxon>
        <taxon>Archelosauria</taxon>
        <taxon>Archosauria</taxon>
        <taxon>Dinosauria</taxon>
        <taxon>Saurischia</taxon>
        <taxon>Theropoda</taxon>
        <taxon>Coelurosauria</taxon>
        <taxon>Aves</taxon>
        <taxon>Neognathae</taxon>
        <taxon>Galloanserae</taxon>
        <taxon>Galliformes</taxon>
        <taxon>Phasianidae</taxon>
        <taxon>Phasianinae</taxon>
        <taxon>Pavo</taxon>
    </lineage>
</organism>
<keyword evidence="7" id="KW-0460">Magnesium</keyword>
<dbReference type="PANTHER" id="PTHR46173">
    <property type="entry name" value="CCA TRNA NUCLEOTIDYLTRANSFERASE 1, MITOCHONDRIAL"/>
    <property type="match status" value="1"/>
</dbReference>
<dbReference type="PANTHER" id="PTHR46173:SF1">
    <property type="entry name" value="CCA TRNA NUCLEOTIDYLTRANSFERASE 1, MITOCHONDRIAL"/>
    <property type="match status" value="1"/>
</dbReference>
<sequence>MWAEVLLLPCRARLLPPLRLRHRAARAMRLQSPQFQALFTPGLRSVAELFEKKNYELRIAGGAVRDLLSGMTPQDVDFATTATPEEMKDMFTSAGVRLINNKGEKHGTITARVGLQSGCGFSLTVHADRAEPVRWGS</sequence>
<dbReference type="GO" id="GO:0001680">
    <property type="term" value="P:tRNA 3'-terminal CCA addition"/>
    <property type="evidence" value="ECO:0007669"/>
    <property type="project" value="TreeGrafter"/>
</dbReference>
<keyword evidence="8" id="KW-0694">RNA-binding</keyword>
<dbReference type="GO" id="GO:0016779">
    <property type="term" value="F:nucleotidyltransferase activity"/>
    <property type="evidence" value="ECO:0007669"/>
    <property type="project" value="UniProtKB-KW"/>
</dbReference>
<keyword evidence="3 8" id="KW-0808">Transferase</keyword>
<dbReference type="Ensembl" id="ENSPSTT00000020834.1">
    <property type="protein sequence ID" value="ENSPSTP00000019875.1"/>
    <property type="gene ID" value="ENSPSTG00000014391.1"/>
</dbReference>
<dbReference type="InterPro" id="IPR050264">
    <property type="entry name" value="Bact_CCA-adding_enz_type3_sf"/>
</dbReference>
<accession>A0A8C9FYV0</accession>
<reference evidence="10" key="2">
    <citation type="submission" date="2025-09" db="UniProtKB">
        <authorList>
            <consortium name="Ensembl"/>
        </authorList>
    </citation>
    <scope>IDENTIFICATION</scope>
</reference>
<proteinExistence type="inferred from homology"/>
<dbReference type="GO" id="GO:0046872">
    <property type="term" value="F:metal ion binding"/>
    <property type="evidence" value="ECO:0007669"/>
    <property type="project" value="UniProtKB-KW"/>
</dbReference>
<evidence type="ECO:0000256" key="1">
    <source>
        <dbReference type="ARBA" id="ARBA00001946"/>
    </source>
</evidence>
<evidence type="ECO:0000256" key="3">
    <source>
        <dbReference type="ARBA" id="ARBA00022679"/>
    </source>
</evidence>
<dbReference type="GO" id="GO:1990180">
    <property type="term" value="P:mitochondrial tRNA 3'-end processing"/>
    <property type="evidence" value="ECO:0007669"/>
    <property type="project" value="TreeGrafter"/>
</dbReference>
<dbReference type="Gene3D" id="3.30.460.10">
    <property type="entry name" value="Beta Polymerase, domain 2"/>
    <property type="match status" value="1"/>
</dbReference>
<dbReference type="GO" id="GO:0005739">
    <property type="term" value="C:mitochondrion"/>
    <property type="evidence" value="ECO:0007669"/>
    <property type="project" value="TreeGrafter"/>
</dbReference>
<dbReference type="Proteomes" id="UP000694428">
    <property type="component" value="Unplaced"/>
</dbReference>
<comment type="similarity">
    <text evidence="2 8">Belongs to the tRNA nucleotidyltransferase/poly(A) polymerase family.</text>
</comment>
<dbReference type="GO" id="GO:0000049">
    <property type="term" value="F:tRNA binding"/>
    <property type="evidence" value="ECO:0007669"/>
    <property type="project" value="TreeGrafter"/>
</dbReference>
<evidence type="ECO:0000256" key="4">
    <source>
        <dbReference type="ARBA" id="ARBA00022694"/>
    </source>
</evidence>
<protein>
    <recommendedName>
        <fullName evidence="9">Poly A polymerase head domain-containing protein</fullName>
    </recommendedName>
</protein>
<evidence type="ECO:0000259" key="9">
    <source>
        <dbReference type="Pfam" id="PF01743"/>
    </source>
</evidence>
<evidence type="ECO:0000256" key="5">
    <source>
        <dbReference type="ARBA" id="ARBA00022695"/>
    </source>
</evidence>
<evidence type="ECO:0000256" key="6">
    <source>
        <dbReference type="ARBA" id="ARBA00022723"/>
    </source>
</evidence>
<dbReference type="AlphaFoldDB" id="A0A8C9FYV0"/>
<reference evidence="10" key="1">
    <citation type="submission" date="2025-08" db="UniProtKB">
        <authorList>
            <consortium name="Ensembl"/>
        </authorList>
    </citation>
    <scope>IDENTIFICATION</scope>
</reference>
<dbReference type="InterPro" id="IPR002646">
    <property type="entry name" value="PolA_pol_head_dom"/>
</dbReference>
<evidence type="ECO:0000256" key="8">
    <source>
        <dbReference type="RuleBase" id="RU003953"/>
    </source>
</evidence>
<name>A0A8C9FYV0_PAVCR</name>
<evidence type="ECO:0000313" key="10">
    <source>
        <dbReference type="Ensembl" id="ENSPSTP00000019875.1"/>
    </source>
</evidence>